<dbReference type="AlphaFoldDB" id="A0AAV0BQP0"/>
<feature type="non-terminal residue" evidence="2">
    <location>
        <position position="83"/>
    </location>
</feature>
<dbReference type="InterPro" id="IPR018816">
    <property type="entry name" value="Cactin_central"/>
</dbReference>
<gene>
    <name evidence="2" type="ORF">PPACK8108_LOCUS23475</name>
</gene>
<dbReference type="EMBL" id="CALTRL010005986">
    <property type="protein sequence ID" value="CAH7688502.1"/>
    <property type="molecule type" value="Genomic_DNA"/>
</dbReference>
<name>A0AAV0BQP0_PHAPC</name>
<sequence length="83" mass="9605">KHTKPIDLLALNLKWENGDDEDDRIGLEVDLDEPYAIFDNLSLEETQELGEDIKIHIAIKKSITELKFWHCLQCICNNALNQL</sequence>
<organism evidence="2 3">
    <name type="scientific">Phakopsora pachyrhizi</name>
    <name type="common">Asian soybean rust disease fungus</name>
    <dbReference type="NCBI Taxonomy" id="170000"/>
    <lineage>
        <taxon>Eukaryota</taxon>
        <taxon>Fungi</taxon>
        <taxon>Dikarya</taxon>
        <taxon>Basidiomycota</taxon>
        <taxon>Pucciniomycotina</taxon>
        <taxon>Pucciniomycetes</taxon>
        <taxon>Pucciniales</taxon>
        <taxon>Phakopsoraceae</taxon>
        <taxon>Phakopsora</taxon>
    </lineage>
</organism>
<protein>
    <submittedName>
        <fullName evidence="2">Cactin</fullName>
    </submittedName>
</protein>
<dbReference type="Pfam" id="PF10312">
    <property type="entry name" value="Cactin_mid"/>
    <property type="match status" value="1"/>
</dbReference>
<feature type="domain" description="Splicing factor cactin central" evidence="1">
    <location>
        <begin position="2"/>
        <end position="82"/>
    </location>
</feature>
<evidence type="ECO:0000313" key="3">
    <source>
        <dbReference type="Proteomes" id="UP001153365"/>
    </source>
</evidence>
<dbReference type="Proteomes" id="UP001153365">
    <property type="component" value="Unassembled WGS sequence"/>
</dbReference>
<comment type="caution">
    <text evidence="2">The sequence shown here is derived from an EMBL/GenBank/DDBJ whole genome shotgun (WGS) entry which is preliminary data.</text>
</comment>
<feature type="non-terminal residue" evidence="2">
    <location>
        <position position="1"/>
    </location>
</feature>
<proteinExistence type="predicted"/>
<accession>A0AAV0BQP0</accession>
<evidence type="ECO:0000313" key="2">
    <source>
        <dbReference type="EMBL" id="CAH7688502.1"/>
    </source>
</evidence>
<keyword evidence="3" id="KW-1185">Reference proteome</keyword>
<reference evidence="2" key="1">
    <citation type="submission" date="2022-06" db="EMBL/GenBank/DDBJ databases">
        <authorList>
            <consortium name="SYNGENTA / RWTH Aachen University"/>
        </authorList>
    </citation>
    <scope>NUCLEOTIDE SEQUENCE</scope>
</reference>
<evidence type="ECO:0000259" key="1">
    <source>
        <dbReference type="Pfam" id="PF10312"/>
    </source>
</evidence>